<keyword evidence="1" id="KW-1133">Transmembrane helix</keyword>
<keyword evidence="1" id="KW-0812">Transmembrane</keyword>
<evidence type="ECO:0000256" key="1">
    <source>
        <dbReference type="SAM" id="Phobius"/>
    </source>
</evidence>
<dbReference type="EMBL" id="JAPFFJ010000002">
    <property type="protein sequence ID" value="KAJ6433893.1"/>
    <property type="molecule type" value="Genomic_DNA"/>
</dbReference>
<reference evidence="2 3" key="1">
    <citation type="journal article" date="2023" name="Int. J. Mol. Sci.">
        <title>De Novo Assembly and Annotation of 11 Diverse Shrub Willow (Salix) Genomes Reveals Novel Gene Organization in Sex-Linked Regions.</title>
        <authorList>
            <person name="Hyden B."/>
            <person name="Feng K."/>
            <person name="Yates T.B."/>
            <person name="Jawdy S."/>
            <person name="Cereghino C."/>
            <person name="Smart L.B."/>
            <person name="Muchero W."/>
        </authorList>
    </citation>
    <scope>NUCLEOTIDE SEQUENCE [LARGE SCALE GENOMIC DNA]</scope>
    <source>
        <tissue evidence="2">Shoot tip</tissue>
    </source>
</reference>
<feature type="transmembrane region" description="Helical" evidence="1">
    <location>
        <begin position="72"/>
        <end position="95"/>
    </location>
</feature>
<keyword evidence="3" id="KW-1185">Reference proteome</keyword>
<dbReference type="AlphaFoldDB" id="A0AAD6L2C5"/>
<organism evidence="2 3">
    <name type="scientific">Salix udensis</name>
    <dbReference type="NCBI Taxonomy" id="889485"/>
    <lineage>
        <taxon>Eukaryota</taxon>
        <taxon>Viridiplantae</taxon>
        <taxon>Streptophyta</taxon>
        <taxon>Embryophyta</taxon>
        <taxon>Tracheophyta</taxon>
        <taxon>Spermatophyta</taxon>
        <taxon>Magnoliopsida</taxon>
        <taxon>eudicotyledons</taxon>
        <taxon>Gunneridae</taxon>
        <taxon>Pentapetalae</taxon>
        <taxon>rosids</taxon>
        <taxon>fabids</taxon>
        <taxon>Malpighiales</taxon>
        <taxon>Salicaceae</taxon>
        <taxon>Saliceae</taxon>
        <taxon>Salix</taxon>
    </lineage>
</organism>
<protein>
    <submittedName>
        <fullName evidence="2">Uncharacterized protein</fullName>
    </submittedName>
</protein>
<dbReference type="Proteomes" id="UP001162972">
    <property type="component" value="Chromosome 13"/>
</dbReference>
<evidence type="ECO:0000313" key="2">
    <source>
        <dbReference type="EMBL" id="KAJ6433893.1"/>
    </source>
</evidence>
<evidence type="ECO:0000313" key="3">
    <source>
        <dbReference type="Proteomes" id="UP001162972"/>
    </source>
</evidence>
<proteinExistence type="predicted"/>
<sequence>MDPRELKQGIAELYDQSSGVWEDIWGVHMHHGFYNPDDQVSGSGSDHRAAQIRMIEEALRFTAISGLSLNDIIVIIIIYIYSLSLSLSLYIYIYIHTQTQTQTHTHTRTYTSIFTPSIR</sequence>
<gene>
    <name evidence="2" type="ORF">OIU84_017574</name>
</gene>
<comment type="caution">
    <text evidence="2">The sequence shown here is derived from an EMBL/GenBank/DDBJ whole genome shotgun (WGS) entry which is preliminary data.</text>
</comment>
<keyword evidence="1" id="KW-0472">Membrane</keyword>
<accession>A0AAD6L2C5</accession>
<name>A0AAD6L2C5_9ROSI</name>